<proteinExistence type="predicted"/>
<evidence type="ECO:0000313" key="1">
    <source>
        <dbReference type="EMBL" id="PVH61708.1"/>
    </source>
</evidence>
<name>A0A2T8KHR9_9POAL</name>
<dbReference type="EMBL" id="CM008048">
    <property type="protein sequence ID" value="PVH61707.1"/>
    <property type="molecule type" value="Genomic_DNA"/>
</dbReference>
<accession>A0A2T8KHR9</accession>
<sequence>MAARKGVEELHAGMGGWLRPARERRWPTWTAQSITGCVSVTFTGHGPRFLYFGKQLASDLYEKIVLFFFLPLPSPSLVQLLDCRIQLVSGKEWNGASEKSGFSKSVIESSGAQFVSLSTRACVSLSSGRFMTDQLVFTWKLLWHGEIR</sequence>
<dbReference type="Gramene" id="PVH61707">
    <property type="protein sequence ID" value="PVH61707"/>
    <property type="gene ID" value="PAHAL_3G101500"/>
</dbReference>
<gene>
    <name evidence="1" type="ORF">PAHAL_3G101500</name>
</gene>
<protein>
    <submittedName>
        <fullName evidence="1">Uncharacterized protein</fullName>
    </submittedName>
</protein>
<reference evidence="1" key="1">
    <citation type="submission" date="2018-04" db="EMBL/GenBank/DDBJ databases">
        <title>WGS assembly of Panicum hallii.</title>
        <authorList>
            <person name="Lovell J."/>
            <person name="Jenkins J."/>
            <person name="Lowry D."/>
            <person name="Mamidi S."/>
            <person name="Sreedasyam A."/>
            <person name="Weng X."/>
            <person name="Barry K."/>
            <person name="Bonette J."/>
            <person name="Campitelli B."/>
            <person name="Daum C."/>
            <person name="Gordon S."/>
            <person name="Gould B."/>
            <person name="Lipzen A."/>
            <person name="Macqueen A."/>
            <person name="Palacio-Mejia J."/>
            <person name="Plott C."/>
            <person name="Shakirov E."/>
            <person name="Shu S."/>
            <person name="Yoshinaga Y."/>
            <person name="Zane M."/>
            <person name="Rokhsar D."/>
            <person name="Grimwood J."/>
            <person name="Schmutz J."/>
            <person name="Juenger T."/>
        </authorList>
    </citation>
    <scope>NUCLEOTIDE SEQUENCE [LARGE SCALE GENOMIC DNA]</scope>
    <source>
        <strain evidence="1">FIL2</strain>
    </source>
</reference>
<dbReference type="Gramene" id="PVH61709">
    <property type="protein sequence ID" value="PVH61709"/>
    <property type="gene ID" value="PAHAL_3G101500"/>
</dbReference>
<organism evidence="1">
    <name type="scientific">Panicum hallii</name>
    <dbReference type="NCBI Taxonomy" id="206008"/>
    <lineage>
        <taxon>Eukaryota</taxon>
        <taxon>Viridiplantae</taxon>
        <taxon>Streptophyta</taxon>
        <taxon>Embryophyta</taxon>
        <taxon>Tracheophyta</taxon>
        <taxon>Spermatophyta</taxon>
        <taxon>Magnoliopsida</taxon>
        <taxon>Liliopsida</taxon>
        <taxon>Poales</taxon>
        <taxon>Poaceae</taxon>
        <taxon>PACMAD clade</taxon>
        <taxon>Panicoideae</taxon>
        <taxon>Panicodae</taxon>
        <taxon>Paniceae</taxon>
        <taxon>Panicinae</taxon>
        <taxon>Panicum</taxon>
        <taxon>Panicum sect. Panicum</taxon>
    </lineage>
</organism>
<dbReference type="EMBL" id="CM008048">
    <property type="protein sequence ID" value="PVH61708.1"/>
    <property type="molecule type" value="Genomic_DNA"/>
</dbReference>
<dbReference type="Proteomes" id="UP000243499">
    <property type="component" value="Chromosome 3"/>
</dbReference>
<dbReference type="AlphaFoldDB" id="A0A2T8KHR9"/>
<dbReference type="Gramene" id="PVH61708">
    <property type="protein sequence ID" value="PVH61708"/>
    <property type="gene ID" value="PAHAL_3G101500"/>
</dbReference>
<dbReference type="EMBL" id="CM008048">
    <property type="protein sequence ID" value="PVH61709.1"/>
    <property type="molecule type" value="Genomic_DNA"/>
</dbReference>